<dbReference type="GO" id="GO:0006950">
    <property type="term" value="P:response to stress"/>
    <property type="evidence" value="ECO:0007669"/>
    <property type="project" value="UniProtKB-ARBA"/>
</dbReference>
<dbReference type="Pfam" id="PF10263">
    <property type="entry name" value="SprT-like"/>
    <property type="match status" value="1"/>
</dbReference>
<evidence type="ECO:0000313" key="3">
    <source>
        <dbReference type="Proteomes" id="UP000439550"/>
    </source>
</evidence>
<evidence type="ECO:0000259" key="1">
    <source>
        <dbReference type="SMART" id="SM00731"/>
    </source>
</evidence>
<protein>
    <submittedName>
        <fullName evidence="2">SprT family protein</fullName>
    </submittedName>
</protein>
<sequence>MTQFPFSNEALTAHVKWLSLEKFNRAFTHKASFNSRLRTTGGRFFPKDCHLDFNPKMAQLPEFDKIILHELTHYHLYIQKRGYHHQDAEFKQLLKAVGGLRYAPALTRPKWRYVCENCGSIYPRQRKIDPKKYRCGRCHGKLNLNQ</sequence>
<accession>A0A7X1Z829</accession>
<organism evidence="2 3">
    <name type="scientific">Lactococcus hircilactis</name>
    <dbReference type="NCBI Taxonomy" id="1494462"/>
    <lineage>
        <taxon>Bacteria</taxon>
        <taxon>Bacillati</taxon>
        <taxon>Bacillota</taxon>
        <taxon>Bacilli</taxon>
        <taxon>Lactobacillales</taxon>
        <taxon>Streptococcaceae</taxon>
        <taxon>Lactococcus</taxon>
    </lineage>
</organism>
<dbReference type="AlphaFoldDB" id="A0A7X1Z829"/>
<comment type="caution">
    <text evidence="2">The sequence shown here is derived from an EMBL/GenBank/DDBJ whole genome shotgun (WGS) entry which is preliminary data.</text>
</comment>
<dbReference type="InterPro" id="IPR035240">
    <property type="entry name" value="SprT_Zn_ribbon"/>
</dbReference>
<dbReference type="SMART" id="SM00731">
    <property type="entry name" value="SprT"/>
    <property type="match status" value="1"/>
</dbReference>
<dbReference type="EMBL" id="WITJ01000007">
    <property type="protein sequence ID" value="MQW39560.1"/>
    <property type="molecule type" value="Genomic_DNA"/>
</dbReference>
<feature type="domain" description="SprT-like" evidence="1">
    <location>
        <begin position="9"/>
        <end position="145"/>
    </location>
</feature>
<keyword evidence="3" id="KW-1185">Reference proteome</keyword>
<dbReference type="InterPro" id="IPR006640">
    <property type="entry name" value="SprT-like_domain"/>
</dbReference>
<dbReference type="Proteomes" id="UP000439550">
    <property type="component" value="Unassembled WGS sequence"/>
</dbReference>
<dbReference type="NCBIfam" id="NF003339">
    <property type="entry name" value="PRK04351.1"/>
    <property type="match status" value="1"/>
</dbReference>
<reference evidence="2 3" key="1">
    <citation type="submission" date="2019-10" db="EMBL/GenBank/DDBJ databases">
        <authorList>
            <person name="Dong K."/>
        </authorList>
    </citation>
    <scope>NUCLEOTIDE SEQUENCE [LARGE SCALE GENOMIC DNA]</scope>
    <source>
        <strain evidence="2 3">DSM 28960</strain>
    </source>
</reference>
<name>A0A7X1Z829_9LACT</name>
<gene>
    <name evidence="2" type="ORF">GHI93_06375</name>
</gene>
<dbReference type="OrthoDB" id="9799909at2"/>
<proteinExistence type="predicted"/>
<dbReference type="Pfam" id="PF17283">
    <property type="entry name" value="Zn_ribbon_SprT"/>
    <property type="match status" value="1"/>
</dbReference>
<dbReference type="RefSeq" id="WP_153496227.1">
    <property type="nucleotide sequence ID" value="NZ_CAXYUY010000018.1"/>
</dbReference>
<evidence type="ECO:0000313" key="2">
    <source>
        <dbReference type="EMBL" id="MQW39560.1"/>
    </source>
</evidence>